<dbReference type="SMART" id="SM00406">
    <property type="entry name" value="IGv"/>
    <property type="match status" value="1"/>
</dbReference>
<keyword evidence="4" id="KW-0325">Glycoprotein</keyword>
<dbReference type="SMART" id="SM00408">
    <property type="entry name" value="IGc2"/>
    <property type="match status" value="3"/>
</dbReference>
<feature type="domain" description="Ig-like" evidence="7">
    <location>
        <begin position="235"/>
        <end position="317"/>
    </location>
</feature>
<dbReference type="PANTHER" id="PTHR11973:SF18">
    <property type="entry name" value="CELL SURFACE GLYCOPROTEIN MUC18"/>
    <property type="match status" value="1"/>
</dbReference>
<evidence type="ECO:0000256" key="5">
    <source>
        <dbReference type="SAM" id="Phobius"/>
    </source>
</evidence>
<name>A0AAN8GUN0_9TELE</name>
<dbReference type="SUPFAM" id="SSF48726">
    <property type="entry name" value="Immunoglobulin"/>
    <property type="match status" value="4"/>
</dbReference>
<feature type="domain" description="Ig-like" evidence="7">
    <location>
        <begin position="410"/>
        <end position="493"/>
    </location>
</feature>
<keyword evidence="3 5" id="KW-1133">Transmembrane helix</keyword>
<dbReference type="AlphaFoldDB" id="A0AAN8GUN0"/>
<reference evidence="8 9" key="1">
    <citation type="journal article" date="2023" name="Mol. Biol. Evol.">
        <title>Genomics of Secondarily Temperate Adaptation in the Only Non-Antarctic Icefish.</title>
        <authorList>
            <person name="Rivera-Colon A.G."/>
            <person name="Rayamajhi N."/>
            <person name="Minhas B.F."/>
            <person name="Madrigal G."/>
            <person name="Bilyk K.T."/>
            <person name="Yoon V."/>
            <person name="Hune M."/>
            <person name="Gregory S."/>
            <person name="Cheng C.H.C."/>
            <person name="Catchen J.M."/>
        </authorList>
    </citation>
    <scope>NUCLEOTIDE SEQUENCE [LARGE SCALE GENOMIC DNA]</scope>
    <source>
        <strain evidence="8">JC2023a</strain>
    </source>
</reference>
<dbReference type="Proteomes" id="UP001335648">
    <property type="component" value="Unassembled WGS sequence"/>
</dbReference>
<evidence type="ECO:0000313" key="8">
    <source>
        <dbReference type="EMBL" id="KAK5891936.1"/>
    </source>
</evidence>
<evidence type="ECO:0000256" key="1">
    <source>
        <dbReference type="ARBA" id="ARBA00004479"/>
    </source>
</evidence>
<keyword evidence="6" id="KW-0732">Signal</keyword>
<organism evidence="8 9">
    <name type="scientific">Champsocephalus esox</name>
    <name type="common">pike icefish</name>
    <dbReference type="NCBI Taxonomy" id="159716"/>
    <lineage>
        <taxon>Eukaryota</taxon>
        <taxon>Metazoa</taxon>
        <taxon>Chordata</taxon>
        <taxon>Craniata</taxon>
        <taxon>Vertebrata</taxon>
        <taxon>Euteleostomi</taxon>
        <taxon>Actinopterygii</taxon>
        <taxon>Neopterygii</taxon>
        <taxon>Teleostei</taxon>
        <taxon>Neoteleostei</taxon>
        <taxon>Acanthomorphata</taxon>
        <taxon>Eupercaria</taxon>
        <taxon>Perciformes</taxon>
        <taxon>Notothenioidei</taxon>
        <taxon>Channichthyidae</taxon>
        <taxon>Champsocephalus</taxon>
    </lineage>
</organism>
<dbReference type="SMART" id="SM00409">
    <property type="entry name" value="IG"/>
    <property type="match status" value="4"/>
</dbReference>
<feature type="chain" id="PRO_5043019249" description="Ig-like domain-containing protein" evidence="6">
    <location>
        <begin position="26"/>
        <end position="581"/>
    </location>
</feature>
<proteinExistence type="predicted"/>
<dbReference type="PROSITE" id="PS50835">
    <property type="entry name" value="IG_LIKE"/>
    <property type="match status" value="4"/>
</dbReference>
<feature type="domain" description="Ig-like" evidence="7">
    <location>
        <begin position="325"/>
        <end position="403"/>
    </location>
</feature>
<feature type="transmembrane region" description="Helical" evidence="5">
    <location>
        <begin position="514"/>
        <end position="536"/>
    </location>
</feature>
<dbReference type="InterPro" id="IPR051116">
    <property type="entry name" value="Surface_Rcpt/Adhesion_Mol"/>
</dbReference>
<dbReference type="InterPro" id="IPR003599">
    <property type="entry name" value="Ig_sub"/>
</dbReference>
<evidence type="ECO:0000256" key="3">
    <source>
        <dbReference type="ARBA" id="ARBA00022989"/>
    </source>
</evidence>
<feature type="signal peptide" evidence="6">
    <location>
        <begin position="1"/>
        <end position="25"/>
    </location>
</feature>
<sequence length="581" mass="62018">MDGITFGRTSLLCTLLLWAFQVCGGAVLVKVAPVVEVMKGESAKLPCTYTTPAPSGNTVVEWYIDEQGNRKRVAFSQGGERKSDDNTPLSGRVTIGEDFTLTISDVQPSDELDFYCQVTAGPAGVGEGSTLLKVFFAPEKPELTKPSSQAISVGETSSSEIGTCMAVKDRNEKTHMVPSVVKEASGLKSARSDLYMQPTKADKDSVFHCVVEYSMPGDEIMQKMSNTITINLNYPSEKATFSLLNPEPVKEGDAVTMKCETDGNPQPEFDFTHDDKAITGVGGVLTLKSVKRTDAGVYKCTATDFDNLDADLSGAITLNVNYIDPVSVIPAEPQVVMLGDKVEWQCKTKGSATHTVQWKKGSEVLSQSGTLSIQAASYENAGEYMCVSAVPSVPGLTAMASVTLTVKGKPMIETPAVGEVTKEGDMVTLKCSAYGFPAPQFTWKPSGKESVSVEGSKVVSSVTLEATPEVMKDGVKCEASNEHGSTSQTFLVSLKRAIDNSADRADPQQGGSSGVVIAVVVCVLLLLLLVALIYFLNKKSKLPCGKKGKKEMASGEVNTDIVVEMKTDKANEEAGLLNKIR</sequence>
<dbReference type="GO" id="GO:0005055">
    <property type="term" value="F:laminin receptor activity"/>
    <property type="evidence" value="ECO:0007669"/>
    <property type="project" value="TreeGrafter"/>
</dbReference>
<dbReference type="InterPro" id="IPR003598">
    <property type="entry name" value="Ig_sub2"/>
</dbReference>
<dbReference type="Pfam" id="PF13927">
    <property type="entry name" value="Ig_3"/>
    <property type="match status" value="2"/>
</dbReference>
<dbReference type="CDD" id="cd00096">
    <property type="entry name" value="Ig"/>
    <property type="match status" value="1"/>
</dbReference>
<evidence type="ECO:0000256" key="2">
    <source>
        <dbReference type="ARBA" id="ARBA00022692"/>
    </source>
</evidence>
<dbReference type="PANTHER" id="PTHR11973">
    <property type="entry name" value="CELL SURFACE GLYCOPROTEIN MUC18-RELATED"/>
    <property type="match status" value="1"/>
</dbReference>
<dbReference type="InterPro" id="IPR013783">
    <property type="entry name" value="Ig-like_fold"/>
</dbReference>
<evidence type="ECO:0000256" key="4">
    <source>
        <dbReference type="ARBA" id="ARBA00023180"/>
    </source>
</evidence>
<comment type="caution">
    <text evidence="8">The sequence shown here is derived from an EMBL/GenBank/DDBJ whole genome shotgun (WGS) entry which is preliminary data.</text>
</comment>
<evidence type="ECO:0000313" key="9">
    <source>
        <dbReference type="Proteomes" id="UP001335648"/>
    </source>
</evidence>
<dbReference type="Pfam" id="PF13895">
    <property type="entry name" value="Ig_2"/>
    <property type="match status" value="1"/>
</dbReference>
<dbReference type="InterPro" id="IPR007110">
    <property type="entry name" value="Ig-like_dom"/>
</dbReference>
<keyword evidence="9" id="KW-1185">Reference proteome</keyword>
<accession>A0AAN8GUN0</accession>
<dbReference type="Gene3D" id="2.60.40.10">
    <property type="entry name" value="Immunoglobulins"/>
    <property type="match status" value="5"/>
</dbReference>
<keyword evidence="5" id="KW-0472">Membrane</keyword>
<dbReference type="InterPro" id="IPR013106">
    <property type="entry name" value="Ig_V-set"/>
</dbReference>
<dbReference type="GO" id="GO:0005886">
    <property type="term" value="C:plasma membrane"/>
    <property type="evidence" value="ECO:0007669"/>
    <property type="project" value="TreeGrafter"/>
</dbReference>
<dbReference type="Pfam" id="PF07686">
    <property type="entry name" value="V-set"/>
    <property type="match status" value="1"/>
</dbReference>
<gene>
    <name evidence="8" type="ORF">CesoFtcFv8_012365</name>
</gene>
<evidence type="ECO:0000256" key="6">
    <source>
        <dbReference type="SAM" id="SignalP"/>
    </source>
</evidence>
<dbReference type="InterPro" id="IPR036179">
    <property type="entry name" value="Ig-like_dom_sf"/>
</dbReference>
<feature type="domain" description="Ig-like" evidence="7">
    <location>
        <begin position="26"/>
        <end position="132"/>
    </location>
</feature>
<dbReference type="EMBL" id="JAULUE010002055">
    <property type="protein sequence ID" value="KAK5891936.1"/>
    <property type="molecule type" value="Genomic_DNA"/>
</dbReference>
<evidence type="ECO:0000259" key="7">
    <source>
        <dbReference type="PROSITE" id="PS50835"/>
    </source>
</evidence>
<keyword evidence="2 5" id="KW-0812">Transmembrane</keyword>
<protein>
    <recommendedName>
        <fullName evidence="7">Ig-like domain-containing protein</fullName>
    </recommendedName>
</protein>
<comment type="subcellular location">
    <subcellularLocation>
        <location evidence="1">Membrane</location>
        <topology evidence="1">Single-pass type I membrane protein</topology>
    </subcellularLocation>
</comment>